<evidence type="ECO:0000259" key="5">
    <source>
        <dbReference type="PROSITE" id="PS51391"/>
    </source>
</evidence>
<name>A0A1R0GT56_9FUNG</name>
<dbReference type="InterPro" id="IPR012677">
    <property type="entry name" value="Nucleotide-bd_a/b_plait_sf"/>
</dbReference>
<dbReference type="PROSITE" id="PS51391">
    <property type="entry name" value="CID"/>
    <property type="match status" value="1"/>
</dbReference>
<dbReference type="InterPro" id="IPR006569">
    <property type="entry name" value="CID_dom"/>
</dbReference>
<organism evidence="6 7">
    <name type="scientific">Smittium mucronatum</name>
    <dbReference type="NCBI Taxonomy" id="133383"/>
    <lineage>
        <taxon>Eukaryota</taxon>
        <taxon>Fungi</taxon>
        <taxon>Fungi incertae sedis</taxon>
        <taxon>Zoopagomycota</taxon>
        <taxon>Kickxellomycotina</taxon>
        <taxon>Harpellomycetes</taxon>
        <taxon>Harpellales</taxon>
        <taxon>Legeriomycetaceae</taxon>
        <taxon>Smittium</taxon>
    </lineage>
</organism>
<feature type="domain" description="CID" evidence="5">
    <location>
        <begin position="288"/>
        <end position="442"/>
    </location>
</feature>
<proteinExistence type="predicted"/>
<protein>
    <submittedName>
        <fullName evidence="6">U2 snRNP-associated SURP motif-containing protein</fullName>
    </submittedName>
</protein>
<dbReference type="Gene3D" id="3.30.70.330">
    <property type="match status" value="1"/>
</dbReference>
<dbReference type="AlphaFoldDB" id="A0A1R0GT56"/>
<dbReference type="SUPFAM" id="SSF48464">
    <property type="entry name" value="ENTH/VHS domain"/>
    <property type="match status" value="1"/>
</dbReference>
<dbReference type="GO" id="GO:0005634">
    <property type="term" value="C:nucleus"/>
    <property type="evidence" value="ECO:0007669"/>
    <property type="project" value="TreeGrafter"/>
</dbReference>
<dbReference type="PANTHER" id="PTHR23140">
    <property type="entry name" value="RNA PROCESSING PROTEIN LD23810P"/>
    <property type="match status" value="1"/>
</dbReference>
<dbReference type="SMART" id="SM00360">
    <property type="entry name" value="RRM"/>
    <property type="match status" value="1"/>
</dbReference>
<dbReference type="SUPFAM" id="SSF54928">
    <property type="entry name" value="RNA-binding domain, RBD"/>
    <property type="match status" value="1"/>
</dbReference>
<evidence type="ECO:0000256" key="2">
    <source>
        <dbReference type="PROSITE-ProRule" id="PRU00176"/>
    </source>
</evidence>
<dbReference type="Pfam" id="PF00076">
    <property type="entry name" value="RRM_1"/>
    <property type="match status" value="1"/>
</dbReference>
<evidence type="ECO:0000256" key="1">
    <source>
        <dbReference type="ARBA" id="ARBA00022884"/>
    </source>
</evidence>
<evidence type="ECO:0000256" key="3">
    <source>
        <dbReference type="SAM" id="MobiDB-lite"/>
    </source>
</evidence>
<dbReference type="Pfam" id="PF04818">
    <property type="entry name" value="CID"/>
    <property type="match status" value="1"/>
</dbReference>
<evidence type="ECO:0000259" key="4">
    <source>
        <dbReference type="PROSITE" id="PS50102"/>
    </source>
</evidence>
<evidence type="ECO:0000313" key="6">
    <source>
        <dbReference type="EMBL" id="OLY80073.1"/>
    </source>
</evidence>
<comment type="caution">
    <text evidence="6">The sequence shown here is derived from an EMBL/GenBank/DDBJ whole genome shotgun (WGS) entry which is preliminary data.</text>
</comment>
<reference evidence="6 7" key="1">
    <citation type="journal article" date="2016" name="Mol. Biol. Evol.">
        <title>Genome-Wide Survey of Gut Fungi (Harpellales) Reveals the First Horizontally Transferred Ubiquitin Gene from a Mosquito Host.</title>
        <authorList>
            <person name="Wang Y."/>
            <person name="White M.M."/>
            <person name="Kvist S."/>
            <person name="Moncalvo J.M."/>
        </authorList>
    </citation>
    <scope>NUCLEOTIDE SEQUENCE [LARGE SCALE GENOMIC DNA]</scope>
    <source>
        <strain evidence="6 7">ALG-7-W6</strain>
    </source>
</reference>
<sequence length="446" mass="50892">MQKRKTLKAFNLTSKKPIGMFKKLNEENKKKIEAEETAKVFEEFVAVFDIEENNSKAFVRAGTEQDGAIKNQEREIYKPKIVTEVAGTDSKISSANEENPTGLTESNIQGSKKRNLDSFLEEIKRQQSEREERLKLKKMSTDGDTSKGLTVMAAFEDSPGSHEVGDDTTTNLYVGNLYPQINEEILLEHFGKFGPIGSVKIMWPRKKDELDRGHLSGFVSFMDRESAAAALKEMDGFNLKGFEMRVDSWKSEMFYMYNEGPIWVPPEVPIDSSEVPDLSNSSEDEEIERKRAPKNVLGKVATFRLFKRLKNMGVDRGSISKSMAFVLEHADAAEQISQTILKYHFNAGFDHQTLLARLFLVSDILHNCSAQVSNAWRYRQCFEKILPEMFLILVESYRAITSRIKAEHFRVKVLNVLALWEYWLVFSSDFIHSLASGFFIKKVEAS</sequence>
<feature type="compositionally biased region" description="Polar residues" evidence="3">
    <location>
        <begin position="90"/>
        <end position="109"/>
    </location>
</feature>
<dbReference type="InterPro" id="IPR051485">
    <property type="entry name" value="SR-CTD_assoc_factor"/>
</dbReference>
<dbReference type="PANTHER" id="PTHR23140:SF0">
    <property type="entry name" value="U2 SNRNP-ASSOCIATED SURP MOTIF-CONTAINING PROTEIN"/>
    <property type="match status" value="1"/>
</dbReference>
<dbReference type="GO" id="GO:0003723">
    <property type="term" value="F:RNA binding"/>
    <property type="evidence" value="ECO:0007669"/>
    <property type="project" value="UniProtKB-UniRule"/>
</dbReference>
<accession>A0A1R0GT56</accession>
<dbReference type="PROSITE" id="PS50102">
    <property type="entry name" value="RRM"/>
    <property type="match status" value="1"/>
</dbReference>
<dbReference type="OrthoDB" id="377209at2759"/>
<keyword evidence="7" id="KW-1185">Reference proteome</keyword>
<dbReference type="SMART" id="SM00582">
    <property type="entry name" value="RPR"/>
    <property type="match status" value="1"/>
</dbReference>
<evidence type="ECO:0000313" key="7">
    <source>
        <dbReference type="Proteomes" id="UP000187455"/>
    </source>
</evidence>
<dbReference type="EMBL" id="LSSL01003799">
    <property type="protein sequence ID" value="OLY80073.1"/>
    <property type="molecule type" value="Genomic_DNA"/>
</dbReference>
<dbReference type="InterPro" id="IPR008942">
    <property type="entry name" value="ENTH_VHS"/>
</dbReference>
<dbReference type="Proteomes" id="UP000187455">
    <property type="component" value="Unassembled WGS sequence"/>
</dbReference>
<dbReference type="InterPro" id="IPR035979">
    <property type="entry name" value="RBD_domain_sf"/>
</dbReference>
<dbReference type="Gene3D" id="1.25.40.90">
    <property type="match status" value="1"/>
</dbReference>
<feature type="region of interest" description="Disordered" evidence="3">
    <location>
        <begin position="89"/>
        <end position="109"/>
    </location>
</feature>
<feature type="domain" description="RRM" evidence="4">
    <location>
        <begin position="170"/>
        <end position="251"/>
    </location>
</feature>
<dbReference type="InterPro" id="IPR000504">
    <property type="entry name" value="RRM_dom"/>
</dbReference>
<gene>
    <name evidence="6" type="ORF">AYI68_g5837</name>
</gene>
<dbReference type="STRING" id="133383.A0A1R0GT56"/>
<keyword evidence="1 2" id="KW-0694">RNA-binding</keyword>